<evidence type="ECO:0008006" key="5">
    <source>
        <dbReference type="Google" id="ProtNLM"/>
    </source>
</evidence>
<dbReference type="AlphaFoldDB" id="A0AAN6GRB7"/>
<name>A0AAN6GRB7_9BASI</name>
<reference evidence="3" key="1">
    <citation type="journal article" date="2023" name="PhytoFront">
        <title>Draft Genome Resources of Seven Strains of Tilletia horrida, Causal Agent of Kernel Smut of Rice.</title>
        <authorList>
            <person name="Khanal S."/>
            <person name="Antony Babu S."/>
            <person name="Zhou X.G."/>
        </authorList>
    </citation>
    <scope>NUCLEOTIDE SEQUENCE</scope>
    <source>
        <strain evidence="3">TX6</strain>
    </source>
</reference>
<feature type="region of interest" description="Disordered" evidence="1">
    <location>
        <begin position="1"/>
        <end position="50"/>
    </location>
</feature>
<dbReference type="EMBL" id="JAPDMZ010000060">
    <property type="protein sequence ID" value="KAK0552654.1"/>
    <property type="molecule type" value="Genomic_DNA"/>
</dbReference>
<feature type="transmembrane region" description="Helical" evidence="2">
    <location>
        <begin position="213"/>
        <end position="231"/>
    </location>
</feature>
<protein>
    <recommendedName>
        <fullName evidence="5">Mitochondrial outer membrane protein OM14 C-terminal domain-containing protein</fullName>
    </recommendedName>
</protein>
<comment type="caution">
    <text evidence="3">The sequence shown here is derived from an EMBL/GenBank/DDBJ whole genome shotgun (WGS) entry which is preliminary data.</text>
</comment>
<feature type="compositionally biased region" description="Basic and acidic residues" evidence="1">
    <location>
        <begin position="144"/>
        <end position="178"/>
    </location>
</feature>
<organism evidence="3 4">
    <name type="scientific">Tilletia horrida</name>
    <dbReference type="NCBI Taxonomy" id="155126"/>
    <lineage>
        <taxon>Eukaryota</taxon>
        <taxon>Fungi</taxon>
        <taxon>Dikarya</taxon>
        <taxon>Basidiomycota</taxon>
        <taxon>Ustilaginomycotina</taxon>
        <taxon>Exobasidiomycetes</taxon>
        <taxon>Tilletiales</taxon>
        <taxon>Tilletiaceae</taxon>
        <taxon>Tilletia</taxon>
    </lineage>
</organism>
<dbReference type="Proteomes" id="UP001176517">
    <property type="component" value="Unassembled WGS sequence"/>
</dbReference>
<evidence type="ECO:0000313" key="3">
    <source>
        <dbReference type="EMBL" id="KAK0552654.1"/>
    </source>
</evidence>
<accession>A0AAN6GRB7</accession>
<evidence type="ECO:0000256" key="1">
    <source>
        <dbReference type="SAM" id="MobiDB-lite"/>
    </source>
</evidence>
<keyword evidence="2" id="KW-0472">Membrane</keyword>
<evidence type="ECO:0000256" key="2">
    <source>
        <dbReference type="SAM" id="Phobius"/>
    </source>
</evidence>
<evidence type="ECO:0000313" key="4">
    <source>
        <dbReference type="Proteomes" id="UP001176517"/>
    </source>
</evidence>
<gene>
    <name evidence="3" type="ORF">OC846_002831</name>
</gene>
<keyword evidence="2" id="KW-1133">Transmembrane helix</keyword>
<feature type="compositionally biased region" description="Low complexity" evidence="1">
    <location>
        <begin position="68"/>
        <end position="94"/>
    </location>
</feature>
<proteinExistence type="predicted"/>
<feature type="region of interest" description="Disordered" evidence="1">
    <location>
        <begin position="68"/>
        <end position="178"/>
    </location>
</feature>
<keyword evidence="2" id="KW-0812">Transmembrane</keyword>
<feature type="transmembrane region" description="Helical" evidence="2">
    <location>
        <begin position="180"/>
        <end position="201"/>
    </location>
</feature>
<sequence length="243" mass="25681">MSYASVAKHDAPAPTAANPDLLEGSYNVAPTDGHGAADVPSNTLPDVNSHKVNVVPAGTDLHNLHTQTEQTANEAEQRARQQASQAKKQAQQGAEKVEQKASQVSSDAKSGLDKAGQKASELSSDAKSGLDKAGKKLHQAGQDAKAEFNKAEKKVSNAAKDASREAERSWNEFSSDPKKWASSLSAFNIAVIGGLGVLAYTKRDVIKTWDRKFIATIVGGVAAVVGLQAYFGTQKAQEQTGRK</sequence>
<keyword evidence="4" id="KW-1185">Reference proteome</keyword>